<evidence type="ECO:0000313" key="9">
    <source>
        <dbReference type="Proteomes" id="UP000284416"/>
    </source>
</evidence>
<dbReference type="EMBL" id="QWEG01000004">
    <property type="protein sequence ID" value="RHW41527.1"/>
    <property type="molecule type" value="Genomic_DNA"/>
</dbReference>
<dbReference type="Pfam" id="PF07694">
    <property type="entry name" value="5TM-5TMR_LYT"/>
    <property type="match status" value="1"/>
</dbReference>
<sequence>MSQLSPKIKLISIQLSIIIILSNGGVTILQSFLANLGIMLLMHLSINTSYYLIHENKINKAFQPVIHILIVTASIISMFHFSYMSDGHRVDLRMIPIILLGVFHSWKYVLPVIVISSLYRLGLGGPTAVHGTIFGIIIPSILSLIAFTWRDKKHILVILLGCITVSWLVSDLLPAKIRLAVPDGVALIHLGALLSAFLIMYFFALTGRRHLDTLKTQQFFAERDPLTGLYNMRKFDTKLEQFSPEGKRMFIAMIDIDHFKGINDTLGHQVGDAAIKNVGKILLTYCKKDMFIARWGGDEFIVFMAAERILTVRQELESIRKGVRENPTSAGVGIMPITLSLSIGVAELTDLSHLKETIEEADKQLYLAKKLGRDRVC</sequence>
<dbReference type="InterPro" id="IPR050469">
    <property type="entry name" value="Diguanylate_Cyclase"/>
</dbReference>
<dbReference type="PROSITE" id="PS50887">
    <property type="entry name" value="GGDEF"/>
    <property type="match status" value="1"/>
</dbReference>
<proteinExistence type="predicted"/>
<comment type="caution">
    <text evidence="8">The sequence shown here is derived from an EMBL/GenBank/DDBJ whole genome shotgun (WGS) entry which is preliminary data.</text>
</comment>
<dbReference type="PANTHER" id="PTHR45138:SF9">
    <property type="entry name" value="DIGUANYLATE CYCLASE DGCM-RELATED"/>
    <property type="match status" value="1"/>
</dbReference>
<feature type="domain" description="GGDEF" evidence="7">
    <location>
        <begin position="247"/>
        <end position="377"/>
    </location>
</feature>
<keyword evidence="5 6" id="KW-0472">Membrane</keyword>
<feature type="transmembrane region" description="Helical" evidence="6">
    <location>
        <begin position="185"/>
        <end position="204"/>
    </location>
</feature>
<keyword evidence="9" id="KW-1185">Reference proteome</keyword>
<evidence type="ECO:0000256" key="5">
    <source>
        <dbReference type="ARBA" id="ARBA00023136"/>
    </source>
</evidence>
<dbReference type="NCBIfam" id="TIGR00254">
    <property type="entry name" value="GGDEF"/>
    <property type="match status" value="1"/>
</dbReference>
<dbReference type="GO" id="GO:0000155">
    <property type="term" value="F:phosphorelay sensor kinase activity"/>
    <property type="evidence" value="ECO:0007669"/>
    <property type="project" value="InterPro"/>
</dbReference>
<dbReference type="Pfam" id="PF00990">
    <property type="entry name" value="GGDEF"/>
    <property type="match status" value="1"/>
</dbReference>
<dbReference type="GO" id="GO:1902201">
    <property type="term" value="P:negative regulation of bacterial-type flagellum-dependent cell motility"/>
    <property type="evidence" value="ECO:0007669"/>
    <property type="project" value="TreeGrafter"/>
</dbReference>
<dbReference type="PANTHER" id="PTHR45138">
    <property type="entry name" value="REGULATORY COMPONENTS OF SENSORY TRANSDUCTION SYSTEM"/>
    <property type="match status" value="1"/>
</dbReference>
<evidence type="ECO:0000256" key="6">
    <source>
        <dbReference type="SAM" id="Phobius"/>
    </source>
</evidence>
<evidence type="ECO:0000256" key="2">
    <source>
        <dbReference type="ARBA" id="ARBA00022475"/>
    </source>
</evidence>
<keyword evidence="4 6" id="KW-1133">Transmembrane helix</keyword>
<dbReference type="CDD" id="cd01949">
    <property type="entry name" value="GGDEF"/>
    <property type="match status" value="1"/>
</dbReference>
<organism evidence="8 9">
    <name type="scientific">Neobacillus notoginsengisoli</name>
    <dbReference type="NCBI Taxonomy" id="1578198"/>
    <lineage>
        <taxon>Bacteria</taxon>
        <taxon>Bacillati</taxon>
        <taxon>Bacillota</taxon>
        <taxon>Bacilli</taxon>
        <taxon>Bacillales</taxon>
        <taxon>Bacillaceae</taxon>
        <taxon>Neobacillus</taxon>
    </lineage>
</organism>
<accession>A0A417YVV5</accession>
<dbReference type="InterPro" id="IPR043128">
    <property type="entry name" value="Rev_trsase/Diguanyl_cyclase"/>
</dbReference>
<dbReference type="Proteomes" id="UP000284416">
    <property type="component" value="Unassembled WGS sequence"/>
</dbReference>
<comment type="subcellular location">
    <subcellularLocation>
        <location evidence="1">Cell membrane</location>
        <topology evidence="1">Multi-pass membrane protein</topology>
    </subcellularLocation>
</comment>
<dbReference type="InterPro" id="IPR029787">
    <property type="entry name" value="Nucleotide_cyclase"/>
</dbReference>
<evidence type="ECO:0000313" key="8">
    <source>
        <dbReference type="EMBL" id="RHW41527.1"/>
    </source>
</evidence>
<evidence type="ECO:0000256" key="4">
    <source>
        <dbReference type="ARBA" id="ARBA00022989"/>
    </source>
</evidence>
<protein>
    <submittedName>
        <fullName evidence="8">GGDEF domain-containing protein</fullName>
    </submittedName>
</protein>
<keyword evidence="3 6" id="KW-0812">Transmembrane</keyword>
<dbReference type="GO" id="GO:0071555">
    <property type="term" value="P:cell wall organization"/>
    <property type="evidence" value="ECO:0007669"/>
    <property type="project" value="InterPro"/>
</dbReference>
<dbReference type="Gene3D" id="1.10.1760.20">
    <property type="match status" value="1"/>
</dbReference>
<dbReference type="Gene3D" id="3.30.70.270">
    <property type="match status" value="1"/>
</dbReference>
<dbReference type="InterPro" id="IPR011620">
    <property type="entry name" value="Sig_transdc_His_kinase_LytS_TM"/>
</dbReference>
<dbReference type="AlphaFoldDB" id="A0A417YVV5"/>
<keyword evidence="2" id="KW-1003">Cell membrane</keyword>
<evidence type="ECO:0000256" key="1">
    <source>
        <dbReference type="ARBA" id="ARBA00004651"/>
    </source>
</evidence>
<dbReference type="GO" id="GO:0005886">
    <property type="term" value="C:plasma membrane"/>
    <property type="evidence" value="ECO:0007669"/>
    <property type="project" value="UniProtKB-SubCell"/>
</dbReference>
<evidence type="ECO:0000259" key="7">
    <source>
        <dbReference type="PROSITE" id="PS50887"/>
    </source>
</evidence>
<feature type="transmembrane region" description="Helical" evidence="6">
    <location>
        <begin position="95"/>
        <end position="119"/>
    </location>
</feature>
<feature type="transmembrane region" description="Helical" evidence="6">
    <location>
        <begin position="131"/>
        <end position="149"/>
    </location>
</feature>
<evidence type="ECO:0000256" key="3">
    <source>
        <dbReference type="ARBA" id="ARBA00022692"/>
    </source>
</evidence>
<name>A0A417YVV5_9BACI</name>
<feature type="transmembrane region" description="Helical" evidence="6">
    <location>
        <begin position="155"/>
        <end position="173"/>
    </location>
</feature>
<feature type="transmembrane region" description="Helical" evidence="6">
    <location>
        <begin position="65"/>
        <end position="83"/>
    </location>
</feature>
<dbReference type="GO" id="GO:0043709">
    <property type="term" value="P:cell adhesion involved in single-species biofilm formation"/>
    <property type="evidence" value="ECO:0007669"/>
    <property type="project" value="TreeGrafter"/>
</dbReference>
<gene>
    <name evidence="8" type="ORF">D1B31_07335</name>
</gene>
<dbReference type="SMART" id="SM00267">
    <property type="entry name" value="GGDEF"/>
    <property type="match status" value="1"/>
</dbReference>
<dbReference type="SUPFAM" id="SSF55073">
    <property type="entry name" value="Nucleotide cyclase"/>
    <property type="match status" value="1"/>
</dbReference>
<dbReference type="InterPro" id="IPR000160">
    <property type="entry name" value="GGDEF_dom"/>
</dbReference>
<dbReference type="GO" id="GO:0052621">
    <property type="term" value="F:diguanylate cyclase activity"/>
    <property type="evidence" value="ECO:0007669"/>
    <property type="project" value="TreeGrafter"/>
</dbReference>
<reference evidence="8 9" key="1">
    <citation type="journal article" date="2017" name="Int. J. Syst. Evol. Microbiol.">
        <title>Bacillus notoginsengisoli sp. nov., a novel bacterium isolated from the rhizosphere of Panax notoginseng.</title>
        <authorList>
            <person name="Zhang M.Y."/>
            <person name="Cheng J."/>
            <person name="Cai Y."/>
            <person name="Zhang T.Y."/>
            <person name="Wu Y.Y."/>
            <person name="Manikprabhu D."/>
            <person name="Li W.J."/>
            <person name="Zhang Y.X."/>
        </authorList>
    </citation>
    <scope>NUCLEOTIDE SEQUENCE [LARGE SCALE GENOMIC DNA]</scope>
    <source>
        <strain evidence="8 9">JCM 30743</strain>
    </source>
</reference>